<dbReference type="InterPro" id="IPR007436">
    <property type="entry name" value="DUF485"/>
</dbReference>
<dbReference type="EMBL" id="CP026095">
    <property type="protein sequence ID" value="AZV41664.1"/>
    <property type="molecule type" value="Genomic_DNA"/>
</dbReference>
<gene>
    <name evidence="1" type="ORF">BAOM_1053</name>
</gene>
<dbReference type="PANTHER" id="PTHR38441">
    <property type="entry name" value="INTEGRAL MEMBRANE PROTEIN-RELATED"/>
    <property type="match status" value="1"/>
</dbReference>
<dbReference type="PANTHER" id="PTHR38441:SF1">
    <property type="entry name" value="MEMBRANE PROTEIN"/>
    <property type="match status" value="1"/>
</dbReference>
<evidence type="ECO:0000313" key="1">
    <source>
        <dbReference type="EMBL" id="AZV41664.1"/>
    </source>
</evidence>
<dbReference type="AlphaFoldDB" id="A0A3Q9RKK6"/>
<accession>A0A3Q9RKK6</accession>
<dbReference type="RefSeq" id="WP_252283096.1">
    <property type="nucleotide sequence ID" value="NZ_CP026095.1"/>
</dbReference>
<sequence length="111" mass="12931">MMDNNAQNSQEVQAVDFEKIIETPEFKALTSRKTKFMTPYIIVFLVAFFMLPILTGYTKVLNSNAIGLINWTWIYAFSMFVLTWVFSTIYTKKASSFDKEAEEIIEKHILK</sequence>
<reference evidence="1 2" key="1">
    <citation type="submission" date="2018-01" db="EMBL/GenBank/DDBJ databases">
        <title>Bacillus asahii Genome sequencing and assembly.</title>
        <authorList>
            <person name="Jiang H."/>
            <person name="Feng Y."/>
            <person name="Zhao F."/>
            <person name="Lin X."/>
        </authorList>
    </citation>
    <scope>NUCLEOTIDE SEQUENCE [LARGE SCALE GENOMIC DNA]</scope>
    <source>
        <strain evidence="1 2">OM18</strain>
    </source>
</reference>
<dbReference type="Proteomes" id="UP000283095">
    <property type="component" value="Chromosome"/>
</dbReference>
<protein>
    <submittedName>
        <fullName evidence="1">Putative membrane protein</fullName>
    </submittedName>
</protein>
<name>A0A3Q9RKK6_9BACI</name>
<organism evidence="1 2">
    <name type="scientific">Peribacillus asahii</name>
    <dbReference type="NCBI Taxonomy" id="228899"/>
    <lineage>
        <taxon>Bacteria</taxon>
        <taxon>Bacillati</taxon>
        <taxon>Bacillota</taxon>
        <taxon>Bacilli</taxon>
        <taxon>Bacillales</taxon>
        <taxon>Bacillaceae</taxon>
        <taxon>Peribacillus</taxon>
    </lineage>
</organism>
<dbReference type="Pfam" id="PF04341">
    <property type="entry name" value="DUF485"/>
    <property type="match status" value="1"/>
</dbReference>
<proteinExistence type="predicted"/>
<evidence type="ECO:0000313" key="2">
    <source>
        <dbReference type="Proteomes" id="UP000283095"/>
    </source>
</evidence>
<dbReference type="KEGG" id="pasa:BAOM_1053"/>